<accession>A0A8J6K6L3</accession>
<evidence type="ECO:0000313" key="2">
    <source>
        <dbReference type="EMBL" id="KAG9481747.1"/>
    </source>
</evidence>
<proteinExistence type="predicted"/>
<feature type="region of interest" description="Disordered" evidence="1">
    <location>
        <begin position="71"/>
        <end position="94"/>
    </location>
</feature>
<dbReference type="EMBL" id="WNTK01000006">
    <property type="protein sequence ID" value="KAG9481747.1"/>
    <property type="molecule type" value="Genomic_DNA"/>
</dbReference>
<dbReference type="AlphaFoldDB" id="A0A8J6K6L3"/>
<reference evidence="2" key="1">
    <citation type="thesis" date="2020" institute="ProQuest LLC" country="789 East Eisenhower Parkway, Ann Arbor, MI, USA">
        <title>Comparative Genomics and Chromosome Evolution.</title>
        <authorList>
            <person name="Mudd A.B."/>
        </authorList>
    </citation>
    <scope>NUCLEOTIDE SEQUENCE</scope>
    <source>
        <strain evidence="2">HN-11 Male</strain>
        <tissue evidence="2">Kidney and liver</tissue>
    </source>
</reference>
<name>A0A8J6K6L3_ELECQ</name>
<comment type="caution">
    <text evidence="2">The sequence shown here is derived from an EMBL/GenBank/DDBJ whole genome shotgun (WGS) entry which is preliminary data.</text>
</comment>
<gene>
    <name evidence="2" type="ORF">GDO78_010789</name>
</gene>
<evidence type="ECO:0000256" key="1">
    <source>
        <dbReference type="SAM" id="MobiDB-lite"/>
    </source>
</evidence>
<sequence>MTYLEDRPSIAFGVGNPFIPHIDINGTDVEAAVCRQLSLLTDLGELLRVILKVTDFLRCYNTEVVGFTYSATGPEDVSSSASGKTPQHVPYDAQ</sequence>
<organism evidence="2 3">
    <name type="scientific">Eleutherodactylus coqui</name>
    <name type="common">Puerto Rican coqui</name>
    <dbReference type="NCBI Taxonomy" id="57060"/>
    <lineage>
        <taxon>Eukaryota</taxon>
        <taxon>Metazoa</taxon>
        <taxon>Chordata</taxon>
        <taxon>Craniata</taxon>
        <taxon>Vertebrata</taxon>
        <taxon>Euteleostomi</taxon>
        <taxon>Amphibia</taxon>
        <taxon>Batrachia</taxon>
        <taxon>Anura</taxon>
        <taxon>Neobatrachia</taxon>
        <taxon>Hyloidea</taxon>
        <taxon>Eleutherodactylidae</taxon>
        <taxon>Eleutherodactylinae</taxon>
        <taxon>Eleutherodactylus</taxon>
        <taxon>Eleutherodactylus</taxon>
    </lineage>
</organism>
<protein>
    <submittedName>
        <fullName evidence="2">Uncharacterized protein</fullName>
    </submittedName>
</protein>
<dbReference type="Proteomes" id="UP000770717">
    <property type="component" value="Unassembled WGS sequence"/>
</dbReference>
<keyword evidence="3" id="KW-1185">Reference proteome</keyword>
<evidence type="ECO:0000313" key="3">
    <source>
        <dbReference type="Proteomes" id="UP000770717"/>
    </source>
</evidence>